<dbReference type="EMBL" id="JARQZJ010000093">
    <property type="protein sequence ID" value="KAK9884549.1"/>
    <property type="molecule type" value="Genomic_DNA"/>
</dbReference>
<evidence type="ECO:0000313" key="2">
    <source>
        <dbReference type="Proteomes" id="UP001431783"/>
    </source>
</evidence>
<accession>A0AAW1UY92</accession>
<gene>
    <name evidence="1" type="ORF">WA026_007392</name>
</gene>
<dbReference type="AlphaFoldDB" id="A0AAW1UY92"/>
<reference evidence="1 2" key="1">
    <citation type="submission" date="2023-03" db="EMBL/GenBank/DDBJ databases">
        <title>Genome insight into feeding habits of ladybird beetles.</title>
        <authorList>
            <person name="Li H.-S."/>
            <person name="Huang Y.-H."/>
            <person name="Pang H."/>
        </authorList>
    </citation>
    <scope>NUCLEOTIDE SEQUENCE [LARGE SCALE GENOMIC DNA]</scope>
    <source>
        <strain evidence="1">SYSU_2023b</strain>
        <tissue evidence="1">Whole body</tissue>
    </source>
</reference>
<evidence type="ECO:0000313" key="1">
    <source>
        <dbReference type="EMBL" id="KAK9884549.1"/>
    </source>
</evidence>
<name>A0AAW1UY92_9CUCU</name>
<protein>
    <submittedName>
        <fullName evidence="1">Uncharacterized protein</fullName>
    </submittedName>
</protein>
<organism evidence="1 2">
    <name type="scientific">Henosepilachna vigintioctopunctata</name>
    <dbReference type="NCBI Taxonomy" id="420089"/>
    <lineage>
        <taxon>Eukaryota</taxon>
        <taxon>Metazoa</taxon>
        <taxon>Ecdysozoa</taxon>
        <taxon>Arthropoda</taxon>
        <taxon>Hexapoda</taxon>
        <taxon>Insecta</taxon>
        <taxon>Pterygota</taxon>
        <taxon>Neoptera</taxon>
        <taxon>Endopterygota</taxon>
        <taxon>Coleoptera</taxon>
        <taxon>Polyphaga</taxon>
        <taxon>Cucujiformia</taxon>
        <taxon>Coccinelloidea</taxon>
        <taxon>Coccinellidae</taxon>
        <taxon>Epilachninae</taxon>
        <taxon>Epilachnini</taxon>
        <taxon>Henosepilachna</taxon>
    </lineage>
</organism>
<dbReference type="Proteomes" id="UP001431783">
    <property type="component" value="Unassembled WGS sequence"/>
</dbReference>
<proteinExistence type="predicted"/>
<sequence length="79" mass="9509">MENMNDNRLSDHEVEINLLTDGERETPQRKHQGCLSFLQRAWGKLTETKNLDHDLDSLELYYLRELIVYNRLLLFFRAK</sequence>
<comment type="caution">
    <text evidence="1">The sequence shown here is derived from an EMBL/GenBank/DDBJ whole genome shotgun (WGS) entry which is preliminary data.</text>
</comment>
<keyword evidence="2" id="KW-1185">Reference proteome</keyword>